<accession>A0A139GW28</accession>
<dbReference type="AlphaFoldDB" id="A0A139GW28"/>
<evidence type="ECO:0000313" key="1">
    <source>
        <dbReference type="EMBL" id="KXS94407.1"/>
    </source>
</evidence>
<protein>
    <submittedName>
        <fullName evidence="1">Uncharacterized protein</fullName>
    </submittedName>
</protein>
<dbReference type="Proteomes" id="UP000073492">
    <property type="component" value="Unassembled WGS sequence"/>
</dbReference>
<organism evidence="1 2">
    <name type="scientific">Pseudocercospora musae</name>
    <dbReference type="NCBI Taxonomy" id="113226"/>
    <lineage>
        <taxon>Eukaryota</taxon>
        <taxon>Fungi</taxon>
        <taxon>Dikarya</taxon>
        <taxon>Ascomycota</taxon>
        <taxon>Pezizomycotina</taxon>
        <taxon>Dothideomycetes</taxon>
        <taxon>Dothideomycetidae</taxon>
        <taxon>Mycosphaerellales</taxon>
        <taxon>Mycosphaerellaceae</taxon>
        <taxon>Pseudocercospora</taxon>
    </lineage>
</organism>
<keyword evidence="2" id="KW-1185">Reference proteome</keyword>
<reference evidence="1 2" key="1">
    <citation type="submission" date="2015-07" db="EMBL/GenBank/DDBJ databases">
        <title>Comparative genomics of the Sigatoka disease complex on banana suggests a link between parallel evolutionary changes in Pseudocercospora fijiensis and Pseudocercospora eumusae and increased virulence on the banana host.</title>
        <authorList>
            <person name="Chang T.-C."/>
            <person name="Salvucci A."/>
            <person name="Crous P.W."/>
            <person name="Stergiopoulos I."/>
        </authorList>
    </citation>
    <scope>NUCLEOTIDE SEQUENCE [LARGE SCALE GENOMIC DNA]</scope>
    <source>
        <strain evidence="1 2">CBS 116634</strain>
    </source>
</reference>
<proteinExistence type="predicted"/>
<sequence>MAFKPLPRVKTRRRGRRCAVCNVQCAVASDLPFAHALMHSGFVPSSKPRNRRAARFVGLFLIRSLLESVSLLSRPHLFLPPSTTTDHGEICAQVPSGEPVAWTQNPTIFDSHVATRKAPLPLWARLCCSDHDHAVQMQGWHGMAEYYLPWSIASSGSQDGLLGKRLSLQ</sequence>
<evidence type="ECO:0000313" key="2">
    <source>
        <dbReference type="Proteomes" id="UP000073492"/>
    </source>
</evidence>
<dbReference type="EMBL" id="LFZO01000983">
    <property type="protein sequence ID" value="KXS94407.1"/>
    <property type="molecule type" value="Genomic_DNA"/>
</dbReference>
<gene>
    <name evidence="1" type="ORF">AC579_10229</name>
</gene>
<comment type="caution">
    <text evidence="1">The sequence shown here is derived from an EMBL/GenBank/DDBJ whole genome shotgun (WGS) entry which is preliminary data.</text>
</comment>
<name>A0A139GW28_9PEZI</name>